<reference evidence="2 3" key="1">
    <citation type="submission" date="2018-04" db="EMBL/GenBank/DDBJ databases">
        <title>The genome of golden apple snail Pomacea canaliculata provides insight into stress tolerance and invasive adaptation.</title>
        <authorList>
            <person name="Liu C."/>
            <person name="Liu B."/>
            <person name="Ren Y."/>
            <person name="Zhang Y."/>
            <person name="Wang H."/>
            <person name="Li S."/>
            <person name="Jiang F."/>
            <person name="Yin L."/>
            <person name="Zhang G."/>
            <person name="Qian W."/>
            <person name="Fan W."/>
        </authorList>
    </citation>
    <scope>NUCLEOTIDE SEQUENCE [LARGE SCALE GENOMIC DNA]</scope>
    <source>
        <strain evidence="2">SZHN2017</strain>
        <tissue evidence="2">Muscle</tissue>
    </source>
</reference>
<organism evidence="2 3">
    <name type="scientific">Pomacea canaliculata</name>
    <name type="common">Golden apple snail</name>
    <dbReference type="NCBI Taxonomy" id="400727"/>
    <lineage>
        <taxon>Eukaryota</taxon>
        <taxon>Metazoa</taxon>
        <taxon>Spiralia</taxon>
        <taxon>Lophotrochozoa</taxon>
        <taxon>Mollusca</taxon>
        <taxon>Gastropoda</taxon>
        <taxon>Caenogastropoda</taxon>
        <taxon>Architaenioglossa</taxon>
        <taxon>Ampullarioidea</taxon>
        <taxon>Ampullariidae</taxon>
        <taxon>Pomacea</taxon>
    </lineage>
</organism>
<dbReference type="AlphaFoldDB" id="A0A2T7PP46"/>
<accession>A0A2T7PP46</accession>
<gene>
    <name evidence="2" type="ORF">C0Q70_06485</name>
</gene>
<sequence>MYMPGSQTLVSVQCTVYTSSNITTRRRPPAGTSRLTSGLSDSDVREGATEKRNKQGRETYQLAMPQKKLGDEGGCQWLWCRPPAMKSAARPSSIDQHPPHAAAAAAATTGTALSIPLFPIVSDG</sequence>
<dbReference type="Proteomes" id="UP000245119">
    <property type="component" value="Linkage Group LG3"/>
</dbReference>
<comment type="caution">
    <text evidence="2">The sequence shown here is derived from an EMBL/GenBank/DDBJ whole genome shotgun (WGS) entry which is preliminary data.</text>
</comment>
<keyword evidence="3" id="KW-1185">Reference proteome</keyword>
<evidence type="ECO:0000313" key="2">
    <source>
        <dbReference type="EMBL" id="PVD35204.1"/>
    </source>
</evidence>
<evidence type="ECO:0000256" key="1">
    <source>
        <dbReference type="SAM" id="MobiDB-lite"/>
    </source>
</evidence>
<evidence type="ECO:0000313" key="3">
    <source>
        <dbReference type="Proteomes" id="UP000245119"/>
    </source>
</evidence>
<protein>
    <submittedName>
        <fullName evidence="2">Uncharacterized protein</fullName>
    </submittedName>
</protein>
<dbReference type="EMBL" id="PZQS01000003">
    <property type="protein sequence ID" value="PVD35204.1"/>
    <property type="molecule type" value="Genomic_DNA"/>
</dbReference>
<name>A0A2T7PP46_POMCA</name>
<feature type="compositionally biased region" description="Basic and acidic residues" evidence="1">
    <location>
        <begin position="42"/>
        <end position="57"/>
    </location>
</feature>
<feature type="region of interest" description="Disordered" evidence="1">
    <location>
        <begin position="20"/>
        <end position="58"/>
    </location>
</feature>
<proteinExistence type="predicted"/>